<dbReference type="RefSeq" id="WP_200230301.1">
    <property type="nucleotide sequence ID" value="NZ_CP060811.1"/>
</dbReference>
<gene>
    <name evidence="2" type="ORF">IAQ69_05200</name>
</gene>
<feature type="transmembrane region" description="Helical" evidence="1">
    <location>
        <begin position="7"/>
        <end position="26"/>
    </location>
</feature>
<feature type="transmembrane region" description="Helical" evidence="1">
    <location>
        <begin position="32"/>
        <end position="50"/>
    </location>
</feature>
<reference evidence="2 3" key="1">
    <citation type="submission" date="2020-08" db="EMBL/GenBank/DDBJ databases">
        <title>Emergence of ISAba1-mediated novel tet(X) in Acinetobacter variabilis from a chicken farm.</title>
        <authorList>
            <person name="Peng K."/>
            <person name="Li R."/>
        </authorList>
    </citation>
    <scope>NUCLEOTIDE SEQUENCE [LARGE SCALE GENOMIC DNA]</scope>
    <source>
        <strain evidence="2 3">XM9F202-2</strain>
    </source>
</reference>
<sequence length="80" mass="9003">METLKKMSVFLMLLIALSLGIGGLWHQLQGGSMFYTLIGLLYGLSLNFYFKKQEKALYTNSAILLGVIIWAGYQHGINFL</sequence>
<keyword evidence="1" id="KW-0472">Membrane</keyword>
<name>A0A7T7WJV0_9GAMM</name>
<keyword evidence="1" id="KW-1133">Transmembrane helix</keyword>
<evidence type="ECO:0000313" key="2">
    <source>
        <dbReference type="EMBL" id="QQN89060.1"/>
    </source>
</evidence>
<organism evidence="2 3">
    <name type="scientific">Acinetobacter variabilis</name>
    <dbReference type="NCBI Taxonomy" id="70346"/>
    <lineage>
        <taxon>Bacteria</taxon>
        <taxon>Pseudomonadati</taxon>
        <taxon>Pseudomonadota</taxon>
        <taxon>Gammaproteobacteria</taxon>
        <taxon>Moraxellales</taxon>
        <taxon>Moraxellaceae</taxon>
        <taxon>Acinetobacter</taxon>
    </lineage>
</organism>
<evidence type="ECO:0000256" key="1">
    <source>
        <dbReference type="SAM" id="Phobius"/>
    </source>
</evidence>
<proteinExistence type="predicted"/>
<dbReference type="Proteomes" id="UP000596079">
    <property type="component" value="Chromosome"/>
</dbReference>
<evidence type="ECO:0000313" key="3">
    <source>
        <dbReference type="Proteomes" id="UP000596079"/>
    </source>
</evidence>
<protein>
    <submittedName>
        <fullName evidence="2">Uncharacterized protein</fullName>
    </submittedName>
</protein>
<feature type="transmembrane region" description="Helical" evidence="1">
    <location>
        <begin position="57"/>
        <end position="73"/>
    </location>
</feature>
<dbReference type="AlphaFoldDB" id="A0A7T7WJV0"/>
<keyword evidence="1" id="KW-0812">Transmembrane</keyword>
<accession>A0A7T7WJV0</accession>
<dbReference type="EMBL" id="CP060811">
    <property type="protein sequence ID" value="QQN89060.1"/>
    <property type="molecule type" value="Genomic_DNA"/>
</dbReference>